<dbReference type="PROSITE" id="PS51880">
    <property type="entry name" value="TGS"/>
    <property type="match status" value="1"/>
</dbReference>
<dbReference type="InterPro" id="IPR004811">
    <property type="entry name" value="RelA/Spo_fam"/>
</dbReference>
<evidence type="ECO:0000256" key="1">
    <source>
        <dbReference type="ARBA" id="ARBA00004976"/>
    </source>
</evidence>
<evidence type="ECO:0000256" key="4">
    <source>
        <dbReference type="RuleBase" id="RU003847"/>
    </source>
</evidence>
<dbReference type="SUPFAM" id="SSF109604">
    <property type="entry name" value="HD-domain/PDEase-like"/>
    <property type="match status" value="1"/>
</dbReference>
<accession>A0A424Y8X2</accession>
<dbReference type="InterPro" id="IPR012676">
    <property type="entry name" value="TGS-like"/>
</dbReference>
<dbReference type="AlphaFoldDB" id="A0A424Y8X2"/>
<proteinExistence type="inferred from homology"/>
<evidence type="ECO:0000259" key="8">
    <source>
        <dbReference type="PROSITE" id="PS51880"/>
    </source>
</evidence>
<dbReference type="SUPFAM" id="SSF81301">
    <property type="entry name" value="Nucleotidyltransferase"/>
    <property type="match status" value="1"/>
</dbReference>
<comment type="caution">
    <text evidence="9">The sequence shown here is derived from an EMBL/GenBank/DDBJ whole genome shotgun (WGS) entry which is preliminary data.</text>
</comment>
<dbReference type="InterPro" id="IPR012675">
    <property type="entry name" value="Beta-grasp_dom_sf"/>
</dbReference>
<dbReference type="UniPathway" id="UPA00908">
    <property type="reaction ID" value="UER00884"/>
</dbReference>
<evidence type="ECO:0000256" key="2">
    <source>
        <dbReference type="ARBA" id="ARBA00013251"/>
    </source>
</evidence>
<comment type="function">
    <text evidence="4">In eubacteria ppGpp (guanosine 3'-diphosphate 5'-diphosphate) is a mediator of the stringent response that coordinates a variety of cellular activities in response to changes in nutritional abundance.</text>
</comment>
<dbReference type="CDD" id="cd04876">
    <property type="entry name" value="ACT_RelA-SpoT"/>
    <property type="match status" value="1"/>
</dbReference>
<evidence type="ECO:0000259" key="7">
    <source>
        <dbReference type="PROSITE" id="PS51831"/>
    </source>
</evidence>
<feature type="domain" description="HD" evidence="7">
    <location>
        <begin position="44"/>
        <end position="143"/>
    </location>
</feature>
<comment type="pathway">
    <text evidence="1">Purine metabolism; ppGpp biosynthesis; ppGpp from GTP: step 1/2.</text>
</comment>
<dbReference type="GO" id="GO:0015970">
    <property type="term" value="P:guanosine tetraphosphate biosynthetic process"/>
    <property type="evidence" value="ECO:0007669"/>
    <property type="project" value="UniProtKB-UniPathway"/>
</dbReference>
<dbReference type="InterPro" id="IPR006674">
    <property type="entry name" value="HD_domain"/>
</dbReference>
<dbReference type="NCBIfam" id="TIGR00691">
    <property type="entry name" value="spoT_relA"/>
    <property type="match status" value="1"/>
</dbReference>
<dbReference type="GO" id="GO:0008728">
    <property type="term" value="F:GTP diphosphokinase activity"/>
    <property type="evidence" value="ECO:0007669"/>
    <property type="project" value="UniProtKB-EC"/>
</dbReference>
<gene>
    <name evidence="9" type="ORF">D5R97_10550</name>
</gene>
<dbReference type="FunFam" id="3.30.460.10:FF:000001">
    <property type="entry name" value="GTP pyrophosphokinase RelA"/>
    <property type="match status" value="1"/>
</dbReference>
<feature type="domain" description="ACT" evidence="6">
    <location>
        <begin position="643"/>
        <end position="717"/>
    </location>
</feature>
<dbReference type="EC" id="2.7.6.5" evidence="2"/>
<dbReference type="EMBL" id="QZAA01000299">
    <property type="protein sequence ID" value="RQD72725.1"/>
    <property type="molecule type" value="Genomic_DNA"/>
</dbReference>
<organism evidence="9 10">
    <name type="scientific">Candidatus Syntrophonatronum acetioxidans</name>
    <dbReference type="NCBI Taxonomy" id="1795816"/>
    <lineage>
        <taxon>Bacteria</taxon>
        <taxon>Bacillati</taxon>
        <taxon>Bacillota</taxon>
        <taxon>Clostridia</taxon>
        <taxon>Eubacteriales</taxon>
        <taxon>Syntrophomonadaceae</taxon>
        <taxon>Candidatus Syntrophonatronum</taxon>
    </lineage>
</organism>
<dbReference type="SMART" id="SM00471">
    <property type="entry name" value="HDc"/>
    <property type="match status" value="1"/>
</dbReference>
<dbReference type="CDD" id="cd00077">
    <property type="entry name" value="HDc"/>
    <property type="match status" value="1"/>
</dbReference>
<comment type="similarity">
    <text evidence="4">Belongs to the relA/spoT family.</text>
</comment>
<dbReference type="Gene3D" id="3.10.20.30">
    <property type="match status" value="1"/>
</dbReference>
<dbReference type="CDD" id="cd01668">
    <property type="entry name" value="TGS_RSH"/>
    <property type="match status" value="1"/>
</dbReference>
<dbReference type="PROSITE" id="PS51831">
    <property type="entry name" value="HD"/>
    <property type="match status" value="1"/>
</dbReference>
<keyword evidence="9" id="KW-0378">Hydrolase</keyword>
<dbReference type="FunFam" id="1.10.3210.10:FF:000001">
    <property type="entry name" value="GTP pyrophosphokinase RelA"/>
    <property type="match status" value="1"/>
</dbReference>
<dbReference type="Pfam" id="PF19296">
    <property type="entry name" value="RelA_AH_RIS"/>
    <property type="match status" value="1"/>
</dbReference>
<dbReference type="SUPFAM" id="SSF55021">
    <property type="entry name" value="ACT-like"/>
    <property type="match status" value="1"/>
</dbReference>
<dbReference type="InterPro" id="IPR043519">
    <property type="entry name" value="NT_sf"/>
</dbReference>
<evidence type="ECO:0000256" key="3">
    <source>
        <dbReference type="ARBA" id="ARBA00048244"/>
    </source>
</evidence>
<dbReference type="InterPro" id="IPR033655">
    <property type="entry name" value="TGS_RelA/SpoT"/>
</dbReference>
<dbReference type="FunFam" id="3.10.20.30:FF:000002">
    <property type="entry name" value="GTP pyrophosphokinase (RelA/SpoT)"/>
    <property type="match status" value="1"/>
</dbReference>
<dbReference type="InterPro" id="IPR002912">
    <property type="entry name" value="ACT_dom"/>
</dbReference>
<dbReference type="Proteomes" id="UP000285138">
    <property type="component" value="Unassembled WGS sequence"/>
</dbReference>
<dbReference type="Gene3D" id="3.30.70.260">
    <property type="match status" value="1"/>
</dbReference>
<evidence type="ECO:0000259" key="6">
    <source>
        <dbReference type="PROSITE" id="PS51671"/>
    </source>
</evidence>
<dbReference type="Gene3D" id="3.30.460.10">
    <property type="entry name" value="Beta Polymerase, domain 2"/>
    <property type="match status" value="1"/>
</dbReference>
<dbReference type="Pfam" id="PF13328">
    <property type="entry name" value="HD_4"/>
    <property type="match status" value="1"/>
</dbReference>
<comment type="catalytic activity">
    <reaction evidence="3">
        <text>GTP + ATP = guanosine 3'-diphosphate 5'-triphosphate + AMP</text>
        <dbReference type="Rhea" id="RHEA:22088"/>
        <dbReference type="ChEBI" id="CHEBI:30616"/>
        <dbReference type="ChEBI" id="CHEBI:37565"/>
        <dbReference type="ChEBI" id="CHEBI:142410"/>
        <dbReference type="ChEBI" id="CHEBI:456215"/>
        <dbReference type="EC" id="2.7.6.5"/>
    </reaction>
</comment>
<dbReference type="InterPro" id="IPR045600">
    <property type="entry name" value="RelA/SpoT_AH_RIS"/>
</dbReference>
<reference evidence="9 10" key="1">
    <citation type="submission" date="2018-08" db="EMBL/GenBank/DDBJ databases">
        <title>The metabolism and importance of syntrophic acetate oxidation coupled to methane or sulfide production in haloalkaline environments.</title>
        <authorList>
            <person name="Timmers P.H.A."/>
            <person name="Vavourakis C.D."/>
            <person name="Sorokin D.Y."/>
            <person name="Sinninghe Damste J.S."/>
            <person name="Muyzer G."/>
            <person name="Stams A.J.M."/>
            <person name="Plugge C.M."/>
        </authorList>
    </citation>
    <scope>NUCLEOTIDE SEQUENCE [LARGE SCALE GENOMIC DNA]</scope>
    <source>
        <strain evidence="9">MSAO_Bac1</strain>
    </source>
</reference>
<dbReference type="InterPro" id="IPR007685">
    <property type="entry name" value="RelA_SpoT"/>
</dbReference>
<sequence length="718" mass="82714">MSLELLKKKFKSYSPEGKWSVIEEAYKFALKAHAGQKRVSGDVYIIHPLGVAQIIANLELDPVTIAGGLLHDVVEDTDVTLEELKEHFGEEIGLLVDGVTKLSKLEFKSKEEHQAENLRKMFVAMAKDIRVILIKLADRLHNMRTLKYLHPAKRKEIARETLEIYAPLAHRLGIHKLKWELEDLAFRFMEPEKYYNLVDKLAKKRMEREEFITRVIKQLKDRLDEMGIEADIQGRPKHLYGIYEKMTAQDKDINEIYDLTGIRVLVDSIKDCYGALGIVHTLWKPIPGRFKDFIAMPKPNMYQSLHTTVVCAKNELLEVQIRTWEMHRTAEYGIAAHWRYKEGVKGDEEFEEKLSWLRQLLEWQQDLKDAHEFMENLKIDLFTDEVFVFTPKGDVIALPAGSIPLDFAYRIHTDIGHRCVGAKVNGRLVSLDYKLNTGDIVEIITSKQGSPSRDWLKMVKSSQAKSKIRNWFKKERREENIVRGREILEKELKKIDMDPKELLKPSVLEEVGKKFNLMSEEDVLVAVGYGGVTSQQVVSKLKEEHQKLHKDEAPSKEPEIKPWKGEGKAAKGVKIEGIDNLLIRFARCCNPLPGDEIVGFITRGRGVSIHQKNCHNIVNREDYQDRALNASWEEKPRVSYPVKIEITAMDRTNLLQELVAAVSESKINITAVNGRTNKDRIATIHLTLIVRDLEQMNHIMNKLKKVKDVFSVERCYSQ</sequence>
<dbReference type="Pfam" id="PF13291">
    <property type="entry name" value="ACT_4"/>
    <property type="match status" value="1"/>
</dbReference>
<dbReference type="InterPro" id="IPR004095">
    <property type="entry name" value="TGS"/>
</dbReference>
<dbReference type="InterPro" id="IPR045865">
    <property type="entry name" value="ACT-like_dom_sf"/>
</dbReference>
<feature type="region of interest" description="Disordered" evidence="5">
    <location>
        <begin position="546"/>
        <end position="565"/>
    </location>
</feature>
<name>A0A424Y8X2_9FIRM</name>
<dbReference type="GO" id="GO:0016787">
    <property type="term" value="F:hydrolase activity"/>
    <property type="evidence" value="ECO:0007669"/>
    <property type="project" value="UniProtKB-KW"/>
</dbReference>
<evidence type="ECO:0000256" key="5">
    <source>
        <dbReference type="SAM" id="MobiDB-lite"/>
    </source>
</evidence>
<dbReference type="SMART" id="SM00954">
    <property type="entry name" value="RelA_SpoT"/>
    <property type="match status" value="1"/>
</dbReference>
<dbReference type="PROSITE" id="PS51671">
    <property type="entry name" value="ACT"/>
    <property type="match status" value="1"/>
</dbReference>
<evidence type="ECO:0000313" key="10">
    <source>
        <dbReference type="Proteomes" id="UP000285138"/>
    </source>
</evidence>
<dbReference type="SUPFAM" id="SSF81271">
    <property type="entry name" value="TGS-like"/>
    <property type="match status" value="1"/>
</dbReference>
<dbReference type="InterPro" id="IPR003607">
    <property type="entry name" value="HD/PDEase_dom"/>
</dbReference>
<dbReference type="PANTHER" id="PTHR21262:SF31">
    <property type="entry name" value="GTP PYROPHOSPHOKINASE"/>
    <property type="match status" value="1"/>
</dbReference>
<dbReference type="Gene3D" id="1.10.3210.10">
    <property type="entry name" value="Hypothetical protein af1432"/>
    <property type="match status" value="1"/>
</dbReference>
<dbReference type="CDD" id="cd05399">
    <property type="entry name" value="NT_Rel-Spo_like"/>
    <property type="match status" value="1"/>
</dbReference>
<dbReference type="Pfam" id="PF04607">
    <property type="entry name" value="RelA_SpoT"/>
    <property type="match status" value="1"/>
</dbReference>
<dbReference type="PANTHER" id="PTHR21262">
    <property type="entry name" value="GUANOSINE-3',5'-BIS DIPHOSPHATE 3'-PYROPHOSPHOHYDROLASE"/>
    <property type="match status" value="1"/>
</dbReference>
<protein>
    <recommendedName>
        <fullName evidence="2">GTP diphosphokinase</fullName>
        <ecNumber evidence="2">2.7.6.5</ecNumber>
    </recommendedName>
</protein>
<evidence type="ECO:0000313" key="9">
    <source>
        <dbReference type="EMBL" id="RQD72725.1"/>
    </source>
</evidence>
<feature type="domain" description="TGS" evidence="8">
    <location>
        <begin position="384"/>
        <end position="445"/>
    </location>
</feature>
<dbReference type="Pfam" id="PF02824">
    <property type="entry name" value="TGS"/>
    <property type="match status" value="1"/>
</dbReference>
<dbReference type="GO" id="GO:0005886">
    <property type="term" value="C:plasma membrane"/>
    <property type="evidence" value="ECO:0007669"/>
    <property type="project" value="TreeGrafter"/>
</dbReference>